<gene>
    <name evidence="3" type="ORF">NCTC13492_00445</name>
    <name evidence="2" type="ORF">SAMN05421542_0907</name>
</gene>
<dbReference type="Proteomes" id="UP000199426">
    <property type="component" value="Unassembled WGS sequence"/>
</dbReference>
<sequence length="281" mass="32625">MKKIYKLLFLALACTVSAQNYRFVYEYKMRSDIDHKDSQITDYMNLDSDGKKSYFYNAVKYERDSIYLADKDLKALFKSKNYDRNLGYIIEKDYSKREANLYDKYKTVNLVVADSEGPKWSVQKEFLNINGMNCQKAVTQYKGREWEAWFSKDYPISDGPYKFNGLPGLVVRIKDADNDHVFTMIQVKKVNSIFSFVPKNNKKMTDQEYRKLLKDDIFSPEDIESINIDGQAGKMGIQLKDGYVTQLELSQIKKAGKGNEDAELGRLLKKSNNPIEKETVN</sequence>
<dbReference type="AlphaFoldDB" id="A0A2X2VJ59"/>
<organism evidence="3 5">
    <name type="scientific">Chryseobacterium jejuense</name>
    <dbReference type="NCBI Taxonomy" id="445960"/>
    <lineage>
        <taxon>Bacteria</taxon>
        <taxon>Pseudomonadati</taxon>
        <taxon>Bacteroidota</taxon>
        <taxon>Flavobacteriia</taxon>
        <taxon>Flavobacteriales</taxon>
        <taxon>Weeksellaceae</taxon>
        <taxon>Chryseobacterium group</taxon>
        <taxon>Chryseobacterium</taxon>
    </lineage>
</organism>
<dbReference type="RefSeq" id="WP_167356165.1">
    <property type="nucleotide sequence ID" value="NZ_FNEG01000001.1"/>
</dbReference>
<evidence type="ECO:0000313" key="5">
    <source>
        <dbReference type="Proteomes" id="UP000251670"/>
    </source>
</evidence>
<reference evidence="2 4" key="1">
    <citation type="submission" date="2016-10" db="EMBL/GenBank/DDBJ databases">
        <authorList>
            <person name="Varghese N."/>
            <person name="Submissions S."/>
        </authorList>
    </citation>
    <scope>NUCLEOTIDE SEQUENCE [LARGE SCALE GENOMIC DNA]</scope>
    <source>
        <strain evidence="2 4">DSM 19299</strain>
    </source>
</reference>
<accession>A0A2X2VJ59</accession>
<proteinExistence type="predicted"/>
<dbReference type="Proteomes" id="UP000251670">
    <property type="component" value="Unassembled WGS sequence"/>
</dbReference>
<evidence type="ECO:0000313" key="2">
    <source>
        <dbReference type="EMBL" id="SDI34408.1"/>
    </source>
</evidence>
<dbReference type="EMBL" id="FNEG01000001">
    <property type="protein sequence ID" value="SDI34408.1"/>
    <property type="molecule type" value="Genomic_DNA"/>
</dbReference>
<feature type="chain" id="PRO_5016856769" evidence="1">
    <location>
        <begin position="19"/>
        <end position="281"/>
    </location>
</feature>
<evidence type="ECO:0000256" key="1">
    <source>
        <dbReference type="SAM" id="SignalP"/>
    </source>
</evidence>
<evidence type="ECO:0000313" key="3">
    <source>
        <dbReference type="EMBL" id="SQB26767.1"/>
    </source>
</evidence>
<keyword evidence="1" id="KW-0732">Signal</keyword>
<protein>
    <submittedName>
        <fullName evidence="3">GLPGLI family protein</fullName>
    </submittedName>
</protein>
<keyword evidence="4" id="KW-1185">Reference proteome</keyword>
<evidence type="ECO:0000313" key="4">
    <source>
        <dbReference type="Proteomes" id="UP000199426"/>
    </source>
</evidence>
<dbReference type="InterPro" id="IPR005901">
    <property type="entry name" value="GLPGLI"/>
</dbReference>
<reference evidence="3 5" key="2">
    <citation type="submission" date="2018-06" db="EMBL/GenBank/DDBJ databases">
        <authorList>
            <consortium name="Pathogen Informatics"/>
            <person name="Doyle S."/>
        </authorList>
    </citation>
    <scope>NUCLEOTIDE SEQUENCE [LARGE SCALE GENOMIC DNA]</scope>
    <source>
        <strain evidence="3 5">NCTC13492</strain>
    </source>
</reference>
<dbReference type="Pfam" id="PF09697">
    <property type="entry name" value="Porph_ging"/>
    <property type="match status" value="1"/>
</dbReference>
<dbReference type="EMBL" id="UAWB01000002">
    <property type="protein sequence ID" value="SQB26767.1"/>
    <property type="molecule type" value="Genomic_DNA"/>
</dbReference>
<dbReference type="STRING" id="445960.SAMN05421542_0907"/>
<dbReference type="NCBIfam" id="TIGR01200">
    <property type="entry name" value="GLPGLI"/>
    <property type="match status" value="1"/>
</dbReference>
<name>A0A2X2VJ59_CHRJE</name>
<feature type="signal peptide" evidence="1">
    <location>
        <begin position="1"/>
        <end position="18"/>
    </location>
</feature>